<accession>A0A8X6FX22</accession>
<gene>
    <name evidence="1" type="ORF">TNCT_733971</name>
</gene>
<proteinExistence type="predicted"/>
<organism evidence="1 2">
    <name type="scientific">Trichonephila clavata</name>
    <name type="common">Joro spider</name>
    <name type="synonym">Nephila clavata</name>
    <dbReference type="NCBI Taxonomy" id="2740835"/>
    <lineage>
        <taxon>Eukaryota</taxon>
        <taxon>Metazoa</taxon>
        <taxon>Ecdysozoa</taxon>
        <taxon>Arthropoda</taxon>
        <taxon>Chelicerata</taxon>
        <taxon>Arachnida</taxon>
        <taxon>Araneae</taxon>
        <taxon>Araneomorphae</taxon>
        <taxon>Entelegynae</taxon>
        <taxon>Araneoidea</taxon>
        <taxon>Nephilidae</taxon>
        <taxon>Trichonephila</taxon>
    </lineage>
</organism>
<dbReference type="EMBL" id="BMAO01030603">
    <property type="protein sequence ID" value="GFQ69073.1"/>
    <property type="molecule type" value="Genomic_DNA"/>
</dbReference>
<protein>
    <submittedName>
        <fullName evidence="1">Uncharacterized protein</fullName>
    </submittedName>
</protein>
<sequence length="78" mass="8611">MPKKTKDNSQVLSRVAAPSVGSYGKRTVNVCPLEFARDLRLLRTSLPDFSSHNPGSLLPDSGNHYAPRFVAKRSVENK</sequence>
<evidence type="ECO:0000313" key="2">
    <source>
        <dbReference type="Proteomes" id="UP000887116"/>
    </source>
</evidence>
<dbReference type="Proteomes" id="UP000887116">
    <property type="component" value="Unassembled WGS sequence"/>
</dbReference>
<dbReference type="AlphaFoldDB" id="A0A8X6FX22"/>
<comment type="caution">
    <text evidence="1">The sequence shown here is derived from an EMBL/GenBank/DDBJ whole genome shotgun (WGS) entry which is preliminary data.</text>
</comment>
<evidence type="ECO:0000313" key="1">
    <source>
        <dbReference type="EMBL" id="GFQ69073.1"/>
    </source>
</evidence>
<name>A0A8X6FX22_TRICU</name>
<keyword evidence="2" id="KW-1185">Reference proteome</keyword>
<reference evidence="1" key="1">
    <citation type="submission" date="2020-07" db="EMBL/GenBank/DDBJ databases">
        <title>Multicomponent nature underlies the extraordinary mechanical properties of spider dragline silk.</title>
        <authorList>
            <person name="Kono N."/>
            <person name="Nakamura H."/>
            <person name="Mori M."/>
            <person name="Yoshida Y."/>
            <person name="Ohtoshi R."/>
            <person name="Malay A.D."/>
            <person name="Moran D.A.P."/>
            <person name="Tomita M."/>
            <person name="Numata K."/>
            <person name="Arakawa K."/>
        </authorList>
    </citation>
    <scope>NUCLEOTIDE SEQUENCE</scope>
</reference>